<dbReference type="InterPro" id="IPR011990">
    <property type="entry name" value="TPR-like_helical_dom_sf"/>
</dbReference>
<dbReference type="EMBL" id="CP056065">
    <property type="protein sequence ID" value="UKJ88469.1"/>
    <property type="molecule type" value="Genomic_DNA"/>
</dbReference>
<organism evidence="2 3">
    <name type="scientific">Theileria orientalis</name>
    <dbReference type="NCBI Taxonomy" id="68886"/>
    <lineage>
        <taxon>Eukaryota</taxon>
        <taxon>Sar</taxon>
        <taxon>Alveolata</taxon>
        <taxon>Apicomplexa</taxon>
        <taxon>Aconoidasida</taxon>
        <taxon>Piroplasmida</taxon>
        <taxon>Theileriidae</taxon>
        <taxon>Theileria</taxon>
    </lineage>
</organism>
<evidence type="ECO:0000256" key="1">
    <source>
        <dbReference type="PROSITE-ProRule" id="PRU00339"/>
    </source>
</evidence>
<name>A0A976QQT1_THEOR</name>
<dbReference type="SMART" id="SM00028">
    <property type="entry name" value="TPR"/>
    <property type="match status" value="2"/>
</dbReference>
<dbReference type="Proteomes" id="UP000244803">
    <property type="component" value="Chromosome 1"/>
</dbReference>
<gene>
    <name evidence="2" type="ORF">MACJ_000913</name>
</gene>
<dbReference type="SUPFAM" id="SSF48452">
    <property type="entry name" value="TPR-like"/>
    <property type="match status" value="1"/>
</dbReference>
<evidence type="ECO:0000313" key="3">
    <source>
        <dbReference type="Proteomes" id="UP000244803"/>
    </source>
</evidence>
<protein>
    <recommendedName>
        <fullName evidence="4">Peptidyl-prolyl cis-trans isomerase</fullName>
    </recommendedName>
</protein>
<dbReference type="InterPro" id="IPR050754">
    <property type="entry name" value="FKBP4/5/8-like"/>
</dbReference>
<dbReference type="PROSITE" id="PS50005">
    <property type="entry name" value="TPR"/>
    <property type="match status" value="1"/>
</dbReference>
<sequence>MRFKSEGNESFNNGDYKQALMFYNRVIIQLDYTFPEDEEWITKFDDIKLKTYLNMAIVNYKLGNFSESVQNCSEVLSIDPNNIKSLTRRCMCYAALSKFKEAKEDVANILELDENSEFAKSQLEKIKQMEVAQESQQRNLYKSMFQTRN</sequence>
<dbReference type="PANTHER" id="PTHR46512">
    <property type="entry name" value="PEPTIDYLPROLYL ISOMERASE"/>
    <property type="match status" value="1"/>
</dbReference>
<reference evidence="2" key="1">
    <citation type="submission" date="2022-07" db="EMBL/GenBank/DDBJ databases">
        <title>Evaluation of T. orientalis genome assembly methods using nanopore sequencing and analysis of variation between genomes.</title>
        <authorList>
            <person name="Yam J."/>
            <person name="Micallef M.L."/>
            <person name="Liu M."/>
            <person name="Djordjevic S.P."/>
            <person name="Bogema D.R."/>
            <person name="Jenkins C."/>
        </authorList>
    </citation>
    <scope>NUCLEOTIDE SEQUENCE</scope>
    <source>
        <strain evidence="2">Fish Creek</strain>
    </source>
</reference>
<dbReference type="AlphaFoldDB" id="A0A976QQT1"/>
<feature type="repeat" description="TPR" evidence="1">
    <location>
        <begin position="49"/>
        <end position="82"/>
    </location>
</feature>
<dbReference type="Gene3D" id="1.25.40.10">
    <property type="entry name" value="Tetratricopeptide repeat domain"/>
    <property type="match status" value="1"/>
</dbReference>
<proteinExistence type="predicted"/>
<dbReference type="Pfam" id="PF13181">
    <property type="entry name" value="TPR_8"/>
    <property type="match status" value="1"/>
</dbReference>
<dbReference type="OrthoDB" id="2423701at2759"/>
<evidence type="ECO:0008006" key="4">
    <source>
        <dbReference type="Google" id="ProtNLM"/>
    </source>
</evidence>
<accession>A0A976QQT1</accession>
<dbReference type="InterPro" id="IPR019734">
    <property type="entry name" value="TPR_rpt"/>
</dbReference>
<keyword evidence="1" id="KW-0802">TPR repeat</keyword>
<evidence type="ECO:0000313" key="2">
    <source>
        <dbReference type="EMBL" id="UKJ88469.1"/>
    </source>
</evidence>